<dbReference type="EMBL" id="JAESDN010000016">
    <property type="protein sequence ID" value="KAG7041083.1"/>
    <property type="molecule type" value="Genomic_DNA"/>
</dbReference>
<name>A0A9P7U680_9PEZI</name>
<feature type="compositionally biased region" description="Acidic residues" evidence="1">
    <location>
        <begin position="1293"/>
        <end position="1306"/>
    </location>
</feature>
<feature type="compositionally biased region" description="Basic and acidic residues" evidence="1">
    <location>
        <begin position="1307"/>
        <end position="1320"/>
    </location>
</feature>
<evidence type="ECO:0000256" key="2">
    <source>
        <dbReference type="SAM" id="Phobius"/>
    </source>
</evidence>
<reference evidence="3" key="1">
    <citation type="submission" date="2021-05" db="EMBL/GenBank/DDBJ databases">
        <title>Comparative genomics of three Colletotrichum scovillei strains and genetic complementation revealed genes involved fungal growth and virulence on chili pepper.</title>
        <authorList>
            <person name="Hsieh D.-K."/>
            <person name="Chuang S.-C."/>
            <person name="Chen C.-Y."/>
            <person name="Chao Y.-T."/>
            <person name="Lu M.-Y.J."/>
            <person name="Lee M.-H."/>
            <person name="Shih M.-C."/>
        </authorList>
    </citation>
    <scope>NUCLEOTIDE SEQUENCE</scope>
    <source>
        <strain evidence="3">Coll-153</strain>
    </source>
</reference>
<organism evidence="3 4">
    <name type="scientific">Colletotrichum scovillei</name>
    <dbReference type="NCBI Taxonomy" id="1209932"/>
    <lineage>
        <taxon>Eukaryota</taxon>
        <taxon>Fungi</taxon>
        <taxon>Dikarya</taxon>
        <taxon>Ascomycota</taxon>
        <taxon>Pezizomycotina</taxon>
        <taxon>Sordariomycetes</taxon>
        <taxon>Hypocreomycetidae</taxon>
        <taxon>Glomerellales</taxon>
        <taxon>Glomerellaceae</taxon>
        <taxon>Colletotrichum</taxon>
        <taxon>Colletotrichum acutatum species complex</taxon>
    </lineage>
</organism>
<feature type="compositionally biased region" description="Polar residues" evidence="1">
    <location>
        <begin position="36"/>
        <end position="47"/>
    </location>
</feature>
<evidence type="ECO:0000256" key="1">
    <source>
        <dbReference type="SAM" id="MobiDB-lite"/>
    </source>
</evidence>
<protein>
    <submittedName>
        <fullName evidence="3">Uncharacterized protein</fullName>
    </submittedName>
</protein>
<keyword evidence="2" id="KW-1133">Transmembrane helix</keyword>
<dbReference type="InterPro" id="IPR021840">
    <property type="entry name" value="DUF3433"/>
</dbReference>
<feature type="transmembrane region" description="Helical" evidence="2">
    <location>
        <begin position="660"/>
        <end position="678"/>
    </location>
</feature>
<feature type="transmembrane region" description="Helical" evidence="2">
    <location>
        <begin position="1148"/>
        <end position="1170"/>
    </location>
</feature>
<feature type="transmembrane region" description="Helical" evidence="2">
    <location>
        <begin position="578"/>
        <end position="602"/>
    </location>
</feature>
<feature type="transmembrane region" description="Helical" evidence="2">
    <location>
        <begin position="698"/>
        <end position="716"/>
    </location>
</feature>
<feature type="transmembrane region" description="Helical" evidence="2">
    <location>
        <begin position="165"/>
        <end position="183"/>
    </location>
</feature>
<proteinExistence type="predicted"/>
<feature type="region of interest" description="Disordered" evidence="1">
    <location>
        <begin position="1273"/>
        <end position="1356"/>
    </location>
</feature>
<feature type="transmembrane region" description="Helical" evidence="2">
    <location>
        <begin position="127"/>
        <end position="145"/>
    </location>
</feature>
<accession>A0A9P7U680</accession>
<keyword evidence="2" id="KW-0812">Transmembrane</keyword>
<gene>
    <name evidence="3" type="ORF">JMJ77_008788</name>
</gene>
<feature type="transmembrane region" description="Helical" evidence="2">
    <location>
        <begin position="762"/>
        <end position="786"/>
    </location>
</feature>
<dbReference type="Proteomes" id="UP000699042">
    <property type="component" value="Unassembled WGS sequence"/>
</dbReference>
<feature type="transmembrane region" description="Helical" evidence="2">
    <location>
        <begin position="231"/>
        <end position="254"/>
    </location>
</feature>
<keyword evidence="4" id="KW-1185">Reference proteome</keyword>
<keyword evidence="2" id="KW-0472">Membrane</keyword>
<evidence type="ECO:0000313" key="4">
    <source>
        <dbReference type="Proteomes" id="UP000699042"/>
    </source>
</evidence>
<evidence type="ECO:0000313" key="3">
    <source>
        <dbReference type="EMBL" id="KAG7041083.1"/>
    </source>
</evidence>
<feature type="region of interest" description="Disordered" evidence="1">
    <location>
        <begin position="36"/>
        <end position="62"/>
    </location>
</feature>
<sequence length="1356" mass="151603">MSCSSEAQNLPKDGRSFQEYEPITEIDEDCARYMYSTENQDAETNGRGTLRLGDSPTDPDRQHLREEGLLEHDRLMEDLSTSSPQRNPSVLASLEYLGRPAALDIAIEEKAHVDEVPTWRPTWLRPFVLATFAGLFSCAAVALLIMLCYSHKNDGLFRTGSTLTFWWKFGPTAVLTLVAGLWTRVELQSQRYMPWIILRQEEHDGGNGDDLDYTSMMTPVLLYHSLRRKHFLVFSTALVSLLLKIQIVLMPGLLHPGQAKVSGSTTPVQVLDAFRPGVLRATDDDFGSENGTLSDHRSFNTYYTAQAIKDYNLSYPFGLTGDAAFQLFVPRGSPNAPITVRIDGFFTDMHCLKLESFEVKQATDRMRLGLILNFEGCPDVPIELSETEEGIIWNLCTPLGDDRPCWSLPRENPHYVFATGTLELPSRQNGSEQNIKVVALAAVICSPTAWTSRVEVVDNGISTELRRLEGQSQTPLDVAIWTMLDISMPITFEPSGSFSPYSPEEGDFGYGPAGVWAHLQDEATDGRTGILNTTDVLYDSMIGLTRKLGPIAGHYRLRHNESAETMGHERKQVVKMKVLGWIGYSMMMVFALIASINIFVFIRYNHCTMVRNRDPATVLGSMIFFQAHRHLIDQKTYFDQNHTDSWHYQSGSVPVTLRKLVQTAFSLVVIVIIATVLYTSKLSNANIGLLSIKDVNQLLWTSLPTLIVLGVALYTASFNSSLRGLLALHILSKGPCSSQQLDITLLDMLGPRALYSATRRKAWFISLSQFLASLCAFLTTIASTLFTAEYIQERVEFKLEQQSLFGNRPLKSGAQHYWDNRVSVGNLLLQKGKNLTYPKNTFGHLAFPSIGNLPPSIAGLDRMAEGTHIEMYLPAATLMASCNNHSQALSITNTTVGRDVQFDVRIPVTCSNGTSDIMRCTLNFWPSSENHGEPRVVYTQTLGFGLDEYSTCGVESSSDDDAIVYAPSITQVYFWGVFDTEKSDFSLLQAWQCQYSWAKVMVSADMISTHGKLVINHNNPPRPNRSTLVPWEPSLLVPLLDPDDDGAAYAYGSAFPNVEIALATLSQAFNILLPPYGKVSLEAFSDLEQSWDIVEALNYDRALLSAQLLNLENRLGVEEMPSEELELLNAVLINNNAKRLFQNPTSTYLLVGILSIVGIVHVFMLISSALRRFTTWRRGLLDMDVKGLAPDGFSSIAMMAALLDSSNFEKHVPEDSHKLSKEDLYDRLSSLSFRMGWFRRESDRTMHFTVGILDDDDFKFVSSKDEVVNEEFGNEEINRQDMNKPDVGFQDGDSPDVDDRDVDDRDVDDRDVVDRDVVDRDVDDQDMDSQGMGSEDTLEDEERSEIEGTSRPVSPA</sequence>
<feature type="region of interest" description="Disordered" evidence="1">
    <location>
        <begin position="1"/>
        <end position="23"/>
    </location>
</feature>
<dbReference type="Pfam" id="PF11915">
    <property type="entry name" value="DUF3433"/>
    <property type="match status" value="2"/>
</dbReference>
<dbReference type="PANTHER" id="PTHR37544">
    <property type="entry name" value="SPRAY-RELATED"/>
    <property type="match status" value="1"/>
</dbReference>
<comment type="caution">
    <text evidence="3">The sequence shown here is derived from an EMBL/GenBank/DDBJ whole genome shotgun (WGS) entry which is preliminary data.</text>
</comment>